<dbReference type="FunFam" id="3.30.160.60:FF:000232">
    <property type="entry name" value="Krueppel-like factor 9"/>
    <property type="match status" value="1"/>
</dbReference>
<keyword evidence="6" id="KW-0804">Transcription</keyword>
<dbReference type="PANTHER" id="PTHR23235:SF120">
    <property type="entry name" value="KRUPPEL-LIKE FACTOR 15"/>
    <property type="match status" value="1"/>
</dbReference>
<sequence>MDDINFAAHCLLEMSHRRVMDPVARDSYTPPGPAVIVEQVPVVPPNYIKDEPESYMVARILTDLTRLKQEIPENTSDNEEALTIDEGPDDDSDTHIAPPPITKPRSRHSRKVETRVDDVPVQNPLPLRPPLTRTQNSVPVKPAPPVKKTHRCSYEGCTKVYGKSSHLKAHLRTHTGGWADLHI</sequence>
<dbReference type="PANTHER" id="PTHR23235">
    <property type="entry name" value="KRUEPPEL-LIKE TRANSCRIPTION FACTOR"/>
    <property type="match status" value="1"/>
</dbReference>
<gene>
    <name evidence="10" type="ORF">MELIAE_LOCUS9373</name>
</gene>
<dbReference type="SUPFAM" id="SSF57667">
    <property type="entry name" value="beta-beta-alpha zinc fingers"/>
    <property type="match status" value="1"/>
</dbReference>
<evidence type="ECO:0000313" key="10">
    <source>
        <dbReference type="EMBL" id="CAH0559249.1"/>
    </source>
</evidence>
<evidence type="ECO:0000259" key="9">
    <source>
        <dbReference type="PROSITE" id="PS50157"/>
    </source>
</evidence>
<dbReference type="PROSITE" id="PS50157">
    <property type="entry name" value="ZINC_FINGER_C2H2_2"/>
    <property type="match status" value="1"/>
</dbReference>
<reference evidence="10" key="1">
    <citation type="submission" date="2021-12" db="EMBL/GenBank/DDBJ databases">
        <authorList>
            <person name="King R."/>
        </authorList>
    </citation>
    <scope>NUCLEOTIDE SEQUENCE</scope>
</reference>
<feature type="domain" description="C2H2-type" evidence="9">
    <location>
        <begin position="150"/>
        <end position="179"/>
    </location>
</feature>
<dbReference type="InterPro" id="IPR013087">
    <property type="entry name" value="Znf_C2H2_type"/>
</dbReference>
<accession>A0A9P0FJI2</accession>
<dbReference type="OrthoDB" id="4748970at2759"/>
<dbReference type="GO" id="GO:0000978">
    <property type="term" value="F:RNA polymerase II cis-regulatory region sequence-specific DNA binding"/>
    <property type="evidence" value="ECO:0007669"/>
    <property type="project" value="TreeGrafter"/>
</dbReference>
<dbReference type="AlphaFoldDB" id="A0A9P0FJI2"/>
<evidence type="ECO:0000256" key="4">
    <source>
        <dbReference type="ARBA" id="ARBA00023015"/>
    </source>
</evidence>
<evidence type="ECO:0000256" key="2">
    <source>
        <dbReference type="ARBA" id="ARBA00022771"/>
    </source>
</evidence>
<keyword evidence="4" id="KW-0805">Transcription regulation</keyword>
<keyword evidence="5" id="KW-0238">DNA-binding</keyword>
<feature type="compositionally biased region" description="Acidic residues" evidence="8">
    <location>
        <begin position="76"/>
        <end position="92"/>
    </location>
</feature>
<keyword evidence="2 7" id="KW-0863">Zinc-finger</keyword>
<evidence type="ECO:0000256" key="3">
    <source>
        <dbReference type="ARBA" id="ARBA00022833"/>
    </source>
</evidence>
<dbReference type="GO" id="GO:0000981">
    <property type="term" value="F:DNA-binding transcription factor activity, RNA polymerase II-specific"/>
    <property type="evidence" value="ECO:0007669"/>
    <property type="project" value="TreeGrafter"/>
</dbReference>
<organism evidence="10 11">
    <name type="scientific">Brassicogethes aeneus</name>
    <name type="common">Rape pollen beetle</name>
    <name type="synonym">Meligethes aeneus</name>
    <dbReference type="NCBI Taxonomy" id="1431903"/>
    <lineage>
        <taxon>Eukaryota</taxon>
        <taxon>Metazoa</taxon>
        <taxon>Ecdysozoa</taxon>
        <taxon>Arthropoda</taxon>
        <taxon>Hexapoda</taxon>
        <taxon>Insecta</taxon>
        <taxon>Pterygota</taxon>
        <taxon>Neoptera</taxon>
        <taxon>Endopterygota</taxon>
        <taxon>Coleoptera</taxon>
        <taxon>Polyphaga</taxon>
        <taxon>Cucujiformia</taxon>
        <taxon>Nitidulidae</taxon>
        <taxon>Meligethinae</taxon>
        <taxon>Brassicogethes</taxon>
    </lineage>
</organism>
<dbReference type="EMBL" id="OV121137">
    <property type="protein sequence ID" value="CAH0559249.1"/>
    <property type="molecule type" value="Genomic_DNA"/>
</dbReference>
<evidence type="ECO:0000256" key="5">
    <source>
        <dbReference type="ARBA" id="ARBA00023125"/>
    </source>
</evidence>
<dbReference type="Proteomes" id="UP001154078">
    <property type="component" value="Chromosome 6"/>
</dbReference>
<name>A0A9P0FJI2_BRAAE</name>
<proteinExistence type="predicted"/>
<keyword evidence="11" id="KW-1185">Reference proteome</keyword>
<dbReference type="Gene3D" id="3.30.160.60">
    <property type="entry name" value="Classic Zinc Finger"/>
    <property type="match status" value="1"/>
</dbReference>
<evidence type="ECO:0000256" key="6">
    <source>
        <dbReference type="ARBA" id="ARBA00023163"/>
    </source>
</evidence>
<keyword evidence="1" id="KW-0479">Metal-binding</keyword>
<dbReference type="InterPro" id="IPR036236">
    <property type="entry name" value="Znf_C2H2_sf"/>
</dbReference>
<evidence type="ECO:0000256" key="7">
    <source>
        <dbReference type="PROSITE-ProRule" id="PRU00042"/>
    </source>
</evidence>
<dbReference type="PROSITE" id="PS00028">
    <property type="entry name" value="ZINC_FINGER_C2H2_1"/>
    <property type="match status" value="1"/>
</dbReference>
<evidence type="ECO:0000313" key="11">
    <source>
        <dbReference type="Proteomes" id="UP001154078"/>
    </source>
</evidence>
<evidence type="ECO:0000256" key="8">
    <source>
        <dbReference type="SAM" id="MobiDB-lite"/>
    </source>
</evidence>
<feature type="compositionally biased region" description="Low complexity" evidence="8">
    <location>
        <begin position="130"/>
        <end position="140"/>
    </location>
</feature>
<protein>
    <recommendedName>
        <fullName evidence="9">C2H2-type domain-containing protein</fullName>
    </recommendedName>
</protein>
<keyword evidence="3" id="KW-0862">Zinc</keyword>
<evidence type="ECO:0000256" key="1">
    <source>
        <dbReference type="ARBA" id="ARBA00022723"/>
    </source>
</evidence>
<dbReference type="GO" id="GO:0008270">
    <property type="term" value="F:zinc ion binding"/>
    <property type="evidence" value="ECO:0007669"/>
    <property type="project" value="UniProtKB-KW"/>
</dbReference>
<feature type="region of interest" description="Disordered" evidence="8">
    <location>
        <begin position="69"/>
        <end position="149"/>
    </location>
</feature>